<dbReference type="RefSeq" id="WP_006568616.1">
    <property type="nucleotide sequence ID" value="NZ_BAABZP010000001.1"/>
</dbReference>
<sequence>MNNNLFGVVLLFLAMAVVSRLMALPQIHRLNKQLVKIRKSGPVSSVGLARHWKGNRAYVLVTDEEGNIICGYKTSGNFVFSGFREDHELRERNYREIIEDLGKKKKLSQLEKAKCMAAEYLEDGFKKQKQADAA</sequence>
<organism evidence="1">
    <name type="scientific">Anaerostipes caccae</name>
    <dbReference type="NCBI Taxonomy" id="105841"/>
    <lineage>
        <taxon>Bacteria</taxon>
        <taxon>Bacillati</taxon>
        <taxon>Bacillota</taxon>
        <taxon>Clostridia</taxon>
        <taxon>Lachnospirales</taxon>
        <taxon>Lachnospiraceae</taxon>
        <taxon>Anaerostipes</taxon>
    </lineage>
</organism>
<dbReference type="InterPro" id="IPR009693">
    <property type="entry name" value="Glucitol_operon_activator"/>
</dbReference>
<dbReference type="Pfam" id="PF06923">
    <property type="entry name" value="GutM"/>
    <property type="match status" value="1"/>
</dbReference>
<proteinExistence type="predicted"/>
<reference evidence="1" key="1">
    <citation type="submission" date="2019-11" db="EMBL/GenBank/DDBJ databases">
        <authorList>
            <person name="Feng L."/>
        </authorList>
    </citation>
    <scope>NUCLEOTIDE SEQUENCE</scope>
    <source>
        <strain evidence="1">AcaccaeLFYP115</strain>
    </source>
</reference>
<dbReference type="EMBL" id="CACRSQ010000007">
    <property type="protein sequence ID" value="VYT33139.1"/>
    <property type="molecule type" value="Genomic_DNA"/>
</dbReference>
<name>A0A6N2VRP0_9FIRM</name>
<protein>
    <submittedName>
        <fullName evidence="1">Glucitol operon activator protein (GutM)</fullName>
    </submittedName>
</protein>
<accession>A0A6N2VRP0</accession>
<evidence type="ECO:0000313" key="1">
    <source>
        <dbReference type="EMBL" id="VYT33139.1"/>
    </source>
</evidence>
<dbReference type="AlphaFoldDB" id="A0A6N2VRP0"/>
<gene>
    <name evidence="1" type="ORF">ACLFYP115_02756</name>
</gene>